<evidence type="ECO:0000256" key="3">
    <source>
        <dbReference type="SAM" id="SignalP"/>
    </source>
</evidence>
<feature type="signal peptide" evidence="3">
    <location>
        <begin position="1"/>
        <end position="26"/>
    </location>
</feature>
<dbReference type="RefSeq" id="XP_025350140.1">
    <property type="nucleotide sequence ID" value="XM_025494795.1"/>
</dbReference>
<feature type="transmembrane region" description="Helical" evidence="2">
    <location>
        <begin position="189"/>
        <end position="212"/>
    </location>
</feature>
<evidence type="ECO:0000256" key="1">
    <source>
        <dbReference type="SAM" id="MobiDB-lite"/>
    </source>
</evidence>
<dbReference type="EMBL" id="KZ819322">
    <property type="protein sequence ID" value="PWN22980.1"/>
    <property type="molecule type" value="Genomic_DNA"/>
</dbReference>
<keyword evidence="5" id="KW-1185">Reference proteome</keyword>
<feature type="chain" id="PRO_5016403172" description="ER membrane protein complex subunit 7 beta-sandwich domain-containing protein" evidence="3">
    <location>
        <begin position="27"/>
        <end position="283"/>
    </location>
</feature>
<evidence type="ECO:0000313" key="5">
    <source>
        <dbReference type="Proteomes" id="UP000245942"/>
    </source>
</evidence>
<feature type="region of interest" description="Disordered" evidence="1">
    <location>
        <begin position="257"/>
        <end position="283"/>
    </location>
</feature>
<keyword evidence="3" id="KW-0732">Signal</keyword>
<dbReference type="OrthoDB" id="27095at2759"/>
<dbReference type="STRING" id="1684307.A0A316UCM4"/>
<organism evidence="4 5">
    <name type="scientific">Pseudomicrostroma glucosiphilum</name>
    <dbReference type="NCBI Taxonomy" id="1684307"/>
    <lineage>
        <taxon>Eukaryota</taxon>
        <taxon>Fungi</taxon>
        <taxon>Dikarya</taxon>
        <taxon>Basidiomycota</taxon>
        <taxon>Ustilaginomycotina</taxon>
        <taxon>Exobasidiomycetes</taxon>
        <taxon>Microstromatales</taxon>
        <taxon>Microstromatales incertae sedis</taxon>
        <taxon>Pseudomicrostroma</taxon>
    </lineage>
</organism>
<gene>
    <name evidence="4" type="ORF">BCV69DRAFT_310479</name>
</gene>
<dbReference type="Proteomes" id="UP000245942">
    <property type="component" value="Unassembled WGS sequence"/>
</dbReference>
<reference evidence="4 5" key="1">
    <citation type="journal article" date="2018" name="Mol. Biol. Evol.">
        <title>Broad Genomic Sampling Reveals a Smut Pathogenic Ancestry of the Fungal Clade Ustilaginomycotina.</title>
        <authorList>
            <person name="Kijpornyongpan T."/>
            <person name="Mondo S.J."/>
            <person name="Barry K."/>
            <person name="Sandor L."/>
            <person name="Lee J."/>
            <person name="Lipzen A."/>
            <person name="Pangilinan J."/>
            <person name="LaButti K."/>
            <person name="Hainaut M."/>
            <person name="Henrissat B."/>
            <person name="Grigoriev I.V."/>
            <person name="Spatafora J.W."/>
            <person name="Aime M.C."/>
        </authorList>
    </citation>
    <scope>NUCLEOTIDE SEQUENCE [LARGE SCALE GENOMIC DNA]</scope>
    <source>
        <strain evidence="4 5">MCA 4718</strain>
    </source>
</reference>
<feature type="compositionally biased region" description="Gly residues" evidence="1">
    <location>
        <begin position="262"/>
        <end position="277"/>
    </location>
</feature>
<evidence type="ECO:0000313" key="4">
    <source>
        <dbReference type="EMBL" id="PWN22980.1"/>
    </source>
</evidence>
<name>A0A316UCM4_9BASI</name>
<keyword evidence="2" id="KW-1133">Transmembrane helix</keyword>
<dbReference type="InterPro" id="IPR039163">
    <property type="entry name" value="EMC7"/>
</dbReference>
<evidence type="ECO:0000256" key="2">
    <source>
        <dbReference type="SAM" id="Phobius"/>
    </source>
</evidence>
<sequence length="283" mass="30369">MIFTSSQPLLVVVALAFAALATTADAATLRGTVQTNHIVREFSLVGPDAKVVAYSLNDTSAPRYEARIKRDGSWQLDLPDPAPYVEPAVVPAEKEEGAGEPVASGPPKSDVYLLKYKLRGLRMDQYRLDVRPSKKPGQPPLLFARKYDPTYPISSALYLSDVAQLPLLDYPLGTHSYFQSVQDFNALNYLWMTIKSPMILMALGAFVLVSLLPKMMATLDPEDAAEMKESQKAMADRMAALQSGDWKAALDSGAPVAVPAGKSGGPGATGAQAGGGSKARKRN</sequence>
<dbReference type="GO" id="GO:0072546">
    <property type="term" value="C:EMC complex"/>
    <property type="evidence" value="ECO:0007669"/>
    <property type="project" value="TreeGrafter"/>
</dbReference>
<proteinExistence type="predicted"/>
<evidence type="ECO:0008006" key="6">
    <source>
        <dbReference type="Google" id="ProtNLM"/>
    </source>
</evidence>
<keyword evidence="2" id="KW-0812">Transmembrane</keyword>
<protein>
    <recommendedName>
        <fullName evidence="6">ER membrane protein complex subunit 7 beta-sandwich domain-containing protein</fullName>
    </recommendedName>
</protein>
<accession>A0A316UCM4</accession>
<dbReference type="AlphaFoldDB" id="A0A316UCM4"/>
<keyword evidence="2" id="KW-0472">Membrane</keyword>
<dbReference type="PANTHER" id="PTHR13605:SF4">
    <property type="entry name" value="ER MEMBRANE PROTEIN COMPLEX SUBUNIT 7"/>
    <property type="match status" value="1"/>
</dbReference>
<dbReference type="PANTHER" id="PTHR13605">
    <property type="entry name" value="ER MEMBRANE PROTEIN COMPLEX SUBUNIT 7"/>
    <property type="match status" value="1"/>
</dbReference>
<dbReference type="GeneID" id="37016529"/>